<organism evidence="12 13">
    <name type="scientific">Enterococcus gallinarum</name>
    <dbReference type="NCBI Taxonomy" id="1353"/>
    <lineage>
        <taxon>Bacteria</taxon>
        <taxon>Bacillati</taxon>
        <taxon>Bacillota</taxon>
        <taxon>Bacilli</taxon>
        <taxon>Lactobacillales</taxon>
        <taxon>Enterococcaceae</taxon>
        <taxon>Enterococcus</taxon>
    </lineage>
</organism>
<evidence type="ECO:0000313" key="13">
    <source>
        <dbReference type="Proteomes" id="UP000439965"/>
    </source>
</evidence>
<evidence type="ECO:0000259" key="11">
    <source>
        <dbReference type="PROSITE" id="PS50989"/>
    </source>
</evidence>
<evidence type="ECO:0000313" key="12">
    <source>
        <dbReference type="EMBL" id="MXS27631.1"/>
    </source>
</evidence>
<dbReference type="SUPFAM" id="SSF52096">
    <property type="entry name" value="ClpP/crotonase"/>
    <property type="match status" value="1"/>
</dbReference>
<dbReference type="GO" id="GO:2001295">
    <property type="term" value="P:malonyl-CoA biosynthetic process"/>
    <property type="evidence" value="ECO:0007669"/>
    <property type="project" value="UniProtKB-UniPathway"/>
</dbReference>
<dbReference type="InterPro" id="IPR001095">
    <property type="entry name" value="Acetyl_CoA_COase_a_su"/>
</dbReference>
<feature type="domain" description="CoA carboxyltransferase C-terminal" evidence="11">
    <location>
        <begin position="1"/>
        <end position="57"/>
    </location>
</feature>
<evidence type="ECO:0000256" key="4">
    <source>
        <dbReference type="ARBA" id="ARBA00022679"/>
    </source>
</evidence>
<dbReference type="GO" id="GO:0016743">
    <property type="term" value="F:carboxyl- or carbamoyltransferase activity"/>
    <property type="evidence" value="ECO:0007669"/>
    <property type="project" value="InterPro"/>
</dbReference>
<keyword evidence="3" id="KW-0444">Lipid biosynthesis</keyword>
<keyword evidence="6" id="KW-0276">Fatty acid metabolism</keyword>
<dbReference type="Gene3D" id="3.90.226.10">
    <property type="entry name" value="2-enoyl-CoA Hydratase, Chain A, domain 1"/>
    <property type="match status" value="1"/>
</dbReference>
<keyword evidence="8" id="KW-0443">Lipid metabolism</keyword>
<evidence type="ECO:0000256" key="3">
    <source>
        <dbReference type="ARBA" id="ARBA00022516"/>
    </source>
</evidence>
<evidence type="ECO:0000256" key="1">
    <source>
        <dbReference type="ARBA" id="ARBA00004956"/>
    </source>
</evidence>
<keyword evidence="4 12" id="KW-0808">Transferase</keyword>
<dbReference type="InterPro" id="IPR029045">
    <property type="entry name" value="ClpP/crotonase-like_dom_sf"/>
</dbReference>
<protein>
    <recommendedName>
        <fullName evidence="2">acetyl-CoA carboxytransferase</fullName>
        <ecNumber evidence="2">2.1.3.15</ecNumber>
    </recommendedName>
</protein>
<proteinExistence type="predicted"/>
<dbReference type="Proteomes" id="UP000439965">
    <property type="component" value="Unassembled WGS sequence"/>
</dbReference>
<dbReference type="PANTHER" id="PTHR42853">
    <property type="entry name" value="ACETYL-COENZYME A CARBOXYLASE CARBOXYL TRANSFERASE SUBUNIT ALPHA"/>
    <property type="match status" value="1"/>
</dbReference>
<evidence type="ECO:0000256" key="8">
    <source>
        <dbReference type="ARBA" id="ARBA00023098"/>
    </source>
</evidence>
<dbReference type="EMBL" id="WVTI01000086">
    <property type="protein sequence ID" value="MXS27631.1"/>
    <property type="molecule type" value="Genomic_DNA"/>
</dbReference>
<evidence type="ECO:0000256" key="5">
    <source>
        <dbReference type="ARBA" id="ARBA00022741"/>
    </source>
</evidence>
<evidence type="ECO:0000256" key="2">
    <source>
        <dbReference type="ARBA" id="ARBA00011883"/>
    </source>
</evidence>
<keyword evidence="5" id="KW-0547">Nucleotide-binding</keyword>
<dbReference type="PROSITE" id="PS50989">
    <property type="entry name" value="COA_CT_CTER"/>
    <property type="match status" value="1"/>
</dbReference>
<name>A0A6I4XPF9_ENTGA</name>
<reference evidence="12 13" key="1">
    <citation type="submission" date="2019-04" db="EMBL/GenBank/DDBJ databases">
        <title>Step-wise assembly of the neonatal virome modulated by breast feeding.</title>
        <authorList>
            <person name="Liang G."/>
            <person name="Bushman F."/>
        </authorList>
    </citation>
    <scope>NUCLEOTIDE SEQUENCE [LARGE SCALE GENOMIC DNA]</scope>
    <source>
        <strain evidence="12 13">E3404</strain>
    </source>
</reference>
<dbReference type="InterPro" id="IPR011763">
    <property type="entry name" value="COA_CT_C"/>
</dbReference>
<evidence type="ECO:0000256" key="9">
    <source>
        <dbReference type="ARBA" id="ARBA00023160"/>
    </source>
</evidence>
<dbReference type="Pfam" id="PF03255">
    <property type="entry name" value="ACCA"/>
    <property type="match status" value="1"/>
</dbReference>
<evidence type="ECO:0000256" key="7">
    <source>
        <dbReference type="ARBA" id="ARBA00022840"/>
    </source>
</evidence>
<comment type="pathway">
    <text evidence="1">Lipid metabolism; malonyl-CoA biosynthesis; malonyl-CoA from acetyl-CoA: step 1/1.</text>
</comment>
<dbReference type="EC" id="2.1.3.15" evidence="2"/>
<dbReference type="GO" id="GO:0009317">
    <property type="term" value="C:acetyl-CoA carboxylase complex"/>
    <property type="evidence" value="ECO:0007669"/>
    <property type="project" value="InterPro"/>
</dbReference>
<sequence>DGSRAKEAAELMKITATELKELAIVDKVIPEVMNGQPLEQAKINRMLQKAFISKLTELAKLDTETLLEKRYQRFRKY</sequence>
<dbReference type="PANTHER" id="PTHR42853:SF3">
    <property type="entry name" value="ACETYL-COENZYME A CARBOXYLASE CARBOXYL TRANSFERASE SUBUNIT ALPHA, CHLOROPLASTIC"/>
    <property type="match status" value="1"/>
</dbReference>
<feature type="non-terminal residue" evidence="12">
    <location>
        <position position="1"/>
    </location>
</feature>
<dbReference type="GO" id="GO:0005524">
    <property type="term" value="F:ATP binding"/>
    <property type="evidence" value="ECO:0007669"/>
    <property type="project" value="UniProtKB-KW"/>
</dbReference>
<evidence type="ECO:0000256" key="10">
    <source>
        <dbReference type="ARBA" id="ARBA00049152"/>
    </source>
</evidence>
<accession>A0A6I4XPF9</accession>
<comment type="catalytic activity">
    <reaction evidence="10">
        <text>N(6)-carboxybiotinyl-L-lysyl-[protein] + acetyl-CoA = N(6)-biotinyl-L-lysyl-[protein] + malonyl-CoA</text>
        <dbReference type="Rhea" id="RHEA:54728"/>
        <dbReference type="Rhea" id="RHEA-COMP:10505"/>
        <dbReference type="Rhea" id="RHEA-COMP:10506"/>
        <dbReference type="ChEBI" id="CHEBI:57288"/>
        <dbReference type="ChEBI" id="CHEBI:57384"/>
        <dbReference type="ChEBI" id="CHEBI:83144"/>
        <dbReference type="ChEBI" id="CHEBI:83145"/>
        <dbReference type="EC" id="2.1.3.15"/>
    </reaction>
</comment>
<dbReference type="AlphaFoldDB" id="A0A6I4XPF9"/>
<keyword evidence="9" id="KW-0275">Fatty acid biosynthesis</keyword>
<comment type="caution">
    <text evidence="12">The sequence shown here is derived from an EMBL/GenBank/DDBJ whole genome shotgun (WGS) entry which is preliminary data.</text>
</comment>
<dbReference type="GO" id="GO:0003989">
    <property type="term" value="F:acetyl-CoA carboxylase activity"/>
    <property type="evidence" value="ECO:0007669"/>
    <property type="project" value="InterPro"/>
</dbReference>
<dbReference type="UniPathway" id="UPA00655">
    <property type="reaction ID" value="UER00711"/>
</dbReference>
<dbReference type="GO" id="GO:0006633">
    <property type="term" value="P:fatty acid biosynthetic process"/>
    <property type="evidence" value="ECO:0007669"/>
    <property type="project" value="UniProtKB-KW"/>
</dbReference>
<gene>
    <name evidence="12" type="ORF">GTI89_16405</name>
</gene>
<evidence type="ECO:0000256" key="6">
    <source>
        <dbReference type="ARBA" id="ARBA00022832"/>
    </source>
</evidence>
<keyword evidence="7" id="KW-0067">ATP-binding</keyword>